<proteinExistence type="predicted"/>
<evidence type="ECO:0000313" key="2">
    <source>
        <dbReference type="EMBL" id="CAD6508264.1"/>
    </source>
</evidence>
<protein>
    <submittedName>
        <fullName evidence="2">Uncharacterized protein</fullName>
    </submittedName>
</protein>
<evidence type="ECO:0000256" key="1">
    <source>
        <dbReference type="SAM" id="MobiDB-lite"/>
    </source>
</evidence>
<sequence length="80" mass="8920">MPAHTPRKKPLPETATREPRTGPKRAIRAILEPLRDDHTHRLPEPGVGVPARYCLCVSAQSFTAFNVFSTCFSGDRLVYS</sequence>
<dbReference type="Proteomes" id="UP000598032">
    <property type="component" value="Unassembled WGS sequence"/>
</dbReference>
<comment type="caution">
    <text evidence="2">The sequence shown here is derived from an EMBL/GenBank/DDBJ whole genome shotgun (WGS) entry which is preliminary data.</text>
</comment>
<name>A0ABM8N8N5_9BURK</name>
<evidence type="ECO:0000313" key="3">
    <source>
        <dbReference type="Proteomes" id="UP000598032"/>
    </source>
</evidence>
<dbReference type="EMBL" id="CAJHCP010000001">
    <property type="protein sequence ID" value="CAD6508264.1"/>
    <property type="molecule type" value="Genomic_DNA"/>
</dbReference>
<organism evidence="2 3">
    <name type="scientific">Paraburkholderia metrosideri</name>
    <dbReference type="NCBI Taxonomy" id="580937"/>
    <lineage>
        <taxon>Bacteria</taxon>
        <taxon>Pseudomonadati</taxon>
        <taxon>Pseudomonadota</taxon>
        <taxon>Betaproteobacteria</taxon>
        <taxon>Burkholderiales</taxon>
        <taxon>Burkholderiaceae</taxon>
        <taxon>Paraburkholderia</taxon>
    </lineage>
</organism>
<feature type="region of interest" description="Disordered" evidence="1">
    <location>
        <begin position="1"/>
        <end position="24"/>
    </location>
</feature>
<keyword evidence="3" id="KW-1185">Reference proteome</keyword>
<reference evidence="2 3" key="1">
    <citation type="submission" date="2020-10" db="EMBL/GenBank/DDBJ databases">
        <authorList>
            <person name="Peeters C."/>
        </authorList>
    </citation>
    <scope>NUCLEOTIDE SEQUENCE [LARGE SCALE GENOMIC DNA]</scope>
    <source>
        <strain evidence="2 3">LMG 28140</strain>
    </source>
</reference>
<accession>A0ABM8N8N5</accession>
<gene>
    <name evidence="2" type="ORF">LMG28140_00139</name>
</gene>